<feature type="compositionally biased region" description="Pro residues" evidence="2">
    <location>
        <begin position="185"/>
        <end position="195"/>
    </location>
</feature>
<dbReference type="AlphaFoldDB" id="A0AA48KC24"/>
<dbReference type="GO" id="GO:0043107">
    <property type="term" value="P:type IV pilus-dependent motility"/>
    <property type="evidence" value="ECO:0007669"/>
    <property type="project" value="InterPro"/>
</dbReference>
<dbReference type="PANTHER" id="PTHR39555">
    <property type="entry name" value="FIMBRIAL ASSEMBLY PROTEIN PILO-LIKE PROTEIN-RELATED"/>
    <property type="match status" value="1"/>
</dbReference>
<dbReference type="RefSeq" id="WP_243335292.1">
    <property type="nucleotide sequence ID" value="NZ_AP027081.1"/>
</dbReference>
<sequence length="203" mass="22118">MNSQLQKQLLIGGLAGLLLAILIIFFLQGMRDELKGLRVTNEGLRAEVAKGYALKANYEKLKAEVAEQEKVIDELIKIMPTDTDRGELPYRIKKLADTAGIEQVAFSLQGPVAKEYYTEYPVAFTFRAGYHTLGQFASLISGYEKIINLSDLTMKREGGSALYPVAVTCKVSAFVYNPNSGQAPAPKPGAPPAPKPAKHETGD</sequence>
<dbReference type="Pfam" id="PF04350">
    <property type="entry name" value="PilO"/>
    <property type="match status" value="1"/>
</dbReference>
<feature type="coiled-coil region" evidence="1">
    <location>
        <begin position="27"/>
        <end position="78"/>
    </location>
</feature>
<dbReference type="InterPro" id="IPR014717">
    <property type="entry name" value="Transl_elong_EF1B/ribsomal_bS6"/>
</dbReference>
<accession>A0AA48KC24</accession>
<evidence type="ECO:0000313" key="4">
    <source>
        <dbReference type="Proteomes" id="UP001228113"/>
    </source>
</evidence>
<dbReference type="GO" id="GO:0043683">
    <property type="term" value="P:type IV pilus assembly"/>
    <property type="evidence" value="ECO:0007669"/>
    <property type="project" value="InterPro"/>
</dbReference>
<dbReference type="PANTHER" id="PTHR39555:SF1">
    <property type="entry name" value="TYPE IV PILUS INNER MEMBRANE COMPONENT PILO"/>
    <property type="match status" value="1"/>
</dbReference>
<evidence type="ECO:0008006" key="5">
    <source>
        <dbReference type="Google" id="ProtNLM"/>
    </source>
</evidence>
<protein>
    <recommendedName>
        <fullName evidence="5">Pilus assembly protein PilO</fullName>
    </recommendedName>
</protein>
<organism evidence="3 4">
    <name type="scientific">Mesoterricola sediminis</name>
    <dbReference type="NCBI Taxonomy" id="2927980"/>
    <lineage>
        <taxon>Bacteria</taxon>
        <taxon>Pseudomonadati</taxon>
        <taxon>Acidobacteriota</taxon>
        <taxon>Holophagae</taxon>
        <taxon>Holophagales</taxon>
        <taxon>Holophagaceae</taxon>
        <taxon>Mesoterricola</taxon>
    </lineage>
</organism>
<evidence type="ECO:0000256" key="1">
    <source>
        <dbReference type="SAM" id="Coils"/>
    </source>
</evidence>
<reference evidence="3" key="1">
    <citation type="journal article" date="2023" name="Int. J. Syst. Evol. Microbiol.">
        <title>Mesoterricola silvestris gen. nov., sp. nov., Mesoterricola sediminis sp. nov., Geothrix oryzae sp. nov., Geothrix edaphica sp. nov., Geothrix rubra sp. nov., and Geothrix limicola sp. nov., six novel members of Acidobacteriota isolated from soils.</title>
        <authorList>
            <person name="Itoh H."/>
            <person name="Sugisawa Y."/>
            <person name="Mise K."/>
            <person name="Xu Z."/>
            <person name="Kuniyasu M."/>
            <person name="Ushijima N."/>
            <person name="Kawano K."/>
            <person name="Kobayashi E."/>
            <person name="Shiratori Y."/>
            <person name="Masuda Y."/>
            <person name="Senoo K."/>
        </authorList>
    </citation>
    <scope>NUCLEOTIDE SEQUENCE</scope>
    <source>
        <strain evidence="3">W786</strain>
    </source>
</reference>
<name>A0AA48KC24_9BACT</name>
<feature type="region of interest" description="Disordered" evidence="2">
    <location>
        <begin position="181"/>
        <end position="203"/>
    </location>
</feature>
<proteinExistence type="predicted"/>
<dbReference type="InterPro" id="IPR007445">
    <property type="entry name" value="PilO"/>
</dbReference>
<dbReference type="Gene3D" id="3.30.70.60">
    <property type="match status" value="1"/>
</dbReference>
<dbReference type="Proteomes" id="UP001228113">
    <property type="component" value="Chromosome"/>
</dbReference>
<dbReference type="KEGG" id="msea:METESE_15090"/>
<evidence type="ECO:0000313" key="3">
    <source>
        <dbReference type="EMBL" id="BDU76551.1"/>
    </source>
</evidence>
<keyword evidence="1" id="KW-0175">Coiled coil</keyword>
<evidence type="ECO:0000256" key="2">
    <source>
        <dbReference type="SAM" id="MobiDB-lite"/>
    </source>
</evidence>
<keyword evidence="4" id="KW-1185">Reference proteome</keyword>
<dbReference type="EMBL" id="AP027081">
    <property type="protein sequence ID" value="BDU76551.1"/>
    <property type="molecule type" value="Genomic_DNA"/>
</dbReference>
<gene>
    <name evidence="3" type="ORF">METESE_15090</name>
</gene>